<keyword evidence="3" id="KW-1185">Reference proteome</keyword>
<dbReference type="SUPFAM" id="SSF52266">
    <property type="entry name" value="SGNH hydrolase"/>
    <property type="match status" value="1"/>
</dbReference>
<dbReference type="GO" id="GO:0004622">
    <property type="term" value="F:phosphatidylcholine lysophospholipase activity"/>
    <property type="evidence" value="ECO:0007669"/>
    <property type="project" value="TreeGrafter"/>
</dbReference>
<dbReference type="HOGENOM" id="CLU_050180_1_0_11"/>
<dbReference type="Gene3D" id="3.40.50.1110">
    <property type="entry name" value="SGNH hydrolase"/>
    <property type="match status" value="1"/>
</dbReference>
<accession>C4FES4</accession>
<protein>
    <submittedName>
        <fullName evidence="2">GDSL-like protein</fullName>
    </submittedName>
</protein>
<dbReference type="InterPro" id="IPR013830">
    <property type="entry name" value="SGNH_hydro"/>
</dbReference>
<sequence>MNILALAEAWWAQHSIHLDPEPEGERHGSIGVATNQTTPLRFVTVGDSMIAGCGVDNQAQGFTPDMAAEFSNILNKPIDWEAHGKLGATMRRVRYRLLPEVHGTADLLILCAGSNDLMARRSLAEWKTDLAATLDEAQAISDNIIVFSAAQLYRSPSLGASLRKVIETMTDDQTKASKTICSQKGALFLDMTHEGIHADQARFYAHDRFHPSDYGYRYMAKQVGTLIGPWLKERLG</sequence>
<dbReference type="AlphaFoldDB" id="C4FES4"/>
<dbReference type="RefSeq" id="WP_003826251.1">
    <property type="nucleotide sequence ID" value="NZ_AP012322.1"/>
</dbReference>
<dbReference type="KEGG" id="bang:BBAG_0730"/>
<dbReference type="PANTHER" id="PTHR30383">
    <property type="entry name" value="THIOESTERASE 1/PROTEASE 1/LYSOPHOSPHOLIPASE L1"/>
    <property type="match status" value="1"/>
</dbReference>
<comment type="caution">
    <text evidence="2">The sequence shown here is derived from an EMBL/GenBank/DDBJ whole genome shotgun (WGS) entry which is preliminary data.</text>
</comment>
<dbReference type="Proteomes" id="UP000006408">
    <property type="component" value="Unassembled WGS sequence"/>
</dbReference>
<dbReference type="EMBL" id="ABYS02000004">
    <property type="protein sequence ID" value="EEP21455.1"/>
    <property type="molecule type" value="Genomic_DNA"/>
</dbReference>
<name>C4FES4_9BIFI</name>
<gene>
    <name evidence="2" type="ORF">BIFANG_02815</name>
</gene>
<evidence type="ECO:0000313" key="2">
    <source>
        <dbReference type="EMBL" id="EEP21455.1"/>
    </source>
</evidence>
<dbReference type="GeneID" id="42865069"/>
<dbReference type="InterPro" id="IPR036514">
    <property type="entry name" value="SGNH_hydro_sf"/>
</dbReference>
<feature type="domain" description="SGNH hydrolase-type esterase" evidence="1">
    <location>
        <begin position="45"/>
        <end position="217"/>
    </location>
</feature>
<evidence type="ECO:0000259" key="1">
    <source>
        <dbReference type="Pfam" id="PF13472"/>
    </source>
</evidence>
<evidence type="ECO:0000313" key="3">
    <source>
        <dbReference type="Proteomes" id="UP000006408"/>
    </source>
</evidence>
<dbReference type="Pfam" id="PF13472">
    <property type="entry name" value="Lipase_GDSL_2"/>
    <property type="match status" value="1"/>
</dbReference>
<proteinExistence type="predicted"/>
<organism evidence="2 3">
    <name type="scientific">Bifidobacterium angulatum DSM 20098 = JCM 7096</name>
    <dbReference type="NCBI Taxonomy" id="518635"/>
    <lineage>
        <taxon>Bacteria</taxon>
        <taxon>Bacillati</taxon>
        <taxon>Actinomycetota</taxon>
        <taxon>Actinomycetes</taxon>
        <taxon>Bifidobacteriales</taxon>
        <taxon>Bifidobacteriaceae</taxon>
        <taxon>Bifidobacterium</taxon>
    </lineage>
</organism>
<reference evidence="2" key="1">
    <citation type="submission" date="2009-04" db="EMBL/GenBank/DDBJ databases">
        <authorList>
            <person name="Weinstock G."/>
            <person name="Sodergren E."/>
            <person name="Clifton S."/>
            <person name="Fulton L."/>
            <person name="Fulton B."/>
            <person name="Courtney L."/>
            <person name="Fronick C."/>
            <person name="Harrison M."/>
            <person name="Strong C."/>
            <person name="Farmer C."/>
            <person name="Delahaunty K."/>
            <person name="Markovic C."/>
            <person name="Hall O."/>
            <person name="Minx P."/>
            <person name="Tomlinson C."/>
            <person name="Mitreva M."/>
            <person name="Nelson J."/>
            <person name="Hou S."/>
            <person name="Wollam A."/>
            <person name="Pepin K.H."/>
            <person name="Johnson M."/>
            <person name="Bhonagiri V."/>
            <person name="Nash W.E."/>
            <person name="Warren W."/>
            <person name="Chinwalla A."/>
            <person name="Mardis E.R."/>
            <person name="Wilson R.K."/>
        </authorList>
    </citation>
    <scope>NUCLEOTIDE SEQUENCE [LARGE SCALE GENOMIC DNA]</scope>
    <source>
        <strain evidence="2">DSM 20098</strain>
    </source>
</reference>
<dbReference type="PANTHER" id="PTHR30383:SF5">
    <property type="entry name" value="SGNH HYDROLASE-TYPE ESTERASE DOMAIN-CONTAINING PROTEIN"/>
    <property type="match status" value="1"/>
</dbReference>
<dbReference type="eggNOG" id="COG2755">
    <property type="taxonomic scope" value="Bacteria"/>
</dbReference>
<dbReference type="PATRIC" id="fig|518635.17.peg.757"/>
<dbReference type="STRING" id="1683.Bang102_005855"/>
<dbReference type="InterPro" id="IPR051532">
    <property type="entry name" value="Ester_Hydrolysis_Enzymes"/>
</dbReference>